<evidence type="ECO:0000313" key="1">
    <source>
        <dbReference type="EMBL" id="RXV64377.1"/>
    </source>
</evidence>
<organism evidence="1 2">
    <name type="scientific">Burkholderia stabilis</name>
    <dbReference type="NCBI Taxonomy" id="95485"/>
    <lineage>
        <taxon>Bacteria</taxon>
        <taxon>Pseudomonadati</taxon>
        <taxon>Pseudomonadota</taxon>
        <taxon>Betaproteobacteria</taxon>
        <taxon>Burkholderiales</taxon>
        <taxon>Burkholderiaceae</taxon>
        <taxon>Burkholderia</taxon>
        <taxon>Burkholderia cepacia complex</taxon>
    </lineage>
</organism>
<dbReference type="Proteomes" id="UP000289650">
    <property type="component" value="Unassembled WGS sequence"/>
</dbReference>
<dbReference type="EMBL" id="QWEX01000004">
    <property type="protein sequence ID" value="RXV64377.1"/>
    <property type="molecule type" value="Genomic_DNA"/>
</dbReference>
<dbReference type="AlphaFoldDB" id="A0A4Q2A5G4"/>
<accession>A0A4Q2A5G4</accession>
<sequence>MTTEIIKKVLKKAAPGRSVGDSERVARFKTLTIELGAVELQTKIDHAIQESEERRRRLREQGAVTVTVP</sequence>
<gene>
    <name evidence="1" type="ORF">D1006_39045</name>
</gene>
<name>A0A4Q2A5G4_9BURK</name>
<comment type="caution">
    <text evidence="1">The sequence shown here is derived from an EMBL/GenBank/DDBJ whole genome shotgun (WGS) entry which is preliminary data.</text>
</comment>
<proteinExistence type="predicted"/>
<dbReference type="RefSeq" id="WP_124670326.1">
    <property type="nucleotide sequence ID" value="NZ_QWEX01000004.1"/>
</dbReference>
<evidence type="ECO:0000313" key="2">
    <source>
        <dbReference type="Proteomes" id="UP000289650"/>
    </source>
</evidence>
<protein>
    <submittedName>
        <fullName evidence="1">Uncharacterized protein</fullName>
    </submittedName>
</protein>
<reference evidence="1 2" key="1">
    <citation type="submission" date="2018-08" db="EMBL/GenBank/DDBJ databases">
        <title>Mountain-cultivated ginseng endophyte, Burkholderia stabilis and its activity against ginseng root rot disease.</title>
        <authorList>
            <person name="Tapan Kumar M."/>
            <person name="Bae H."/>
            <person name="Shanmugam G."/>
            <person name="Jeon J."/>
        </authorList>
    </citation>
    <scope>NUCLEOTIDE SEQUENCE [LARGE SCALE GENOMIC DNA]</scope>
    <source>
        <strain evidence="1 2">EB159</strain>
    </source>
</reference>